<keyword evidence="1" id="KW-0677">Repeat</keyword>
<dbReference type="EMBL" id="JAUTXT010000016">
    <property type="protein sequence ID" value="KAK3675139.1"/>
    <property type="molecule type" value="Genomic_DNA"/>
</dbReference>
<evidence type="ECO:0000313" key="4">
    <source>
        <dbReference type="EMBL" id="KAK3675139.1"/>
    </source>
</evidence>
<evidence type="ECO:0000313" key="5">
    <source>
        <dbReference type="Proteomes" id="UP001274830"/>
    </source>
</evidence>
<sequence>MLDPLTSLAIACAVAQFLEFGSSLLERAYKISKSPDNALPELRDIEELVSRLRDHAQRLERSRTTGRDPAQHADVSEDEAMGIALAVECEALAKRIESTFADIKINGQPTMMESLKLAYGISKKKKDFVNHKQACEKLKERLMEHMVGAIYSQNSRLAKSLDEMSRRDSLMEVRLTEKLGYLKGGLYRTLPSQDASLRSIKQSAARVDSKRLADTLRNLLTEMRSVAASQQLLTSLRYEYMEARRSAVAQRHAQTFEWIFAEPEVILQAKGVRNDFQPWLRSGNGIFWVSGKAGSGKSTLMKFVSSHYRTRESLAQWAQGTKVFVATHFFWNAGSMLQKSQTGLLRSLCFEVLRQCPQLIPVVCKERLEEANGIEPLAWNLEQLSTLVDRFQSQQLFPGGLPVRFCFFIDGLDEYQGDHSEIISCLRRMTVSKDIEICASSRPWNIFQTAFSSDPSQMLVVQDFTREDIASYVKEKLESDHRFIELRQEDSRCTDLVHDVTTKANGVFLWVMLVVTQLLKSLGNADGVHDLQRRLQQLPPGLEEYFQHMFDNIDEFYSHQTARMFQVCIWSQWPLSVVSYTVLEADDPVAARLLEDSKVDEQELERLVSRLTKRINGRCQDLLEVSPATASSHPVVDFLHRTVRDFLLTRDMHDLLETRAGEDFEVLPVLCCMSLVEVRRLGSHTDYTMSRSQAQAVRRLMRYAREIETQHKKTPEHELAQLRAFLSKATITPVVEHIVPFKIKITGIGKSLDGSKLFLALAVHEGLYLYLDQSKLLEQADLAPRSFQPSLLRLALEDFSTLADSHKTINPDVVRLLVRHGHDPNAGGLTKTDKQHHHATPWSTFLANIGTNANKCEGSMRTTLLLTTEVLITGGAAYEAAVLVKHGDYGDSTSPLSEEQVLAIVFGDLEATRLEGLRRQIPGMRTFKSMTVGVHNALEFLGKSLVGAR</sequence>
<proteinExistence type="predicted"/>
<dbReference type="Proteomes" id="UP001274830">
    <property type="component" value="Unassembled WGS sequence"/>
</dbReference>
<reference evidence="4" key="1">
    <citation type="submission" date="2023-07" db="EMBL/GenBank/DDBJ databases">
        <title>Black Yeasts Isolated from many extreme environments.</title>
        <authorList>
            <person name="Coleine C."/>
            <person name="Stajich J.E."/>
            <person name="Selbmann L."/>
        </authorList>
    </citation>
    <scope>NUCLEOTIDE SEQUENCE</scope>
    <source>
        <strain evidence="4">CCFEE 5485</strain>
    </source>
</reference>
<evidence type="ECO:0000259" key="3">
    <source>
        <dbReference type="Pfam" id="PF25053"/>
    </source>
</evidence>
<keyword evidence="5" id="KW-1185">Reference proteome</keyword>
<dbReference type="SUPFAM" id="SSF52540">
    <property type="entry name" value="P-loop containing nucleoside triphosphate hydrolases"/>
    <property type="match status" value="1"/>
</dbReference>
<evidence type="ECO:0008006" key="6">
    <source>
        <dbReference type="Google" id="ProtNLM"/>
    </source>
</evidence>
<accession>A0AAE0WNQ2</accession>
<feature type="domain" description="DUF7791" evidence="3">
    <location>
        <begin position="552"/>
        <end position="685"/>
    </location>
</feature>
<evidence type="ECO:0000259" key="2">
    <source>
        <dbReference type="Pfam" id="PF24883"/>
    </source>
</evidence>
<dbReference type="Pfam" id="PF24883">
    <property type="entry name" value="NPHP3_N"/>
    <property type="match status" value="1"/>
</dbReference>
<dbReference type="PANTHER" id="PTHR10039:SF5">
    <property type="entry name" value="NACHT DOMAIN-CONTAINING PROTEIN"/>
    <property type="match status" value="1"/>
</dbReference>
<comment type="caution">
    <text evidence="4">The sequence shown here is derived from an EMBL/GenBank/DDBJ whole genome shotgun (WGS) entry which is preliminary data.</text>
</comment>
<dbReference type="InterPro" id="IPR027417">
    <property type="entry name" value="P-loop_NTPase"/>
</dbReference>
<name>A0AAE0WNQ2_9PEZI</name>
<dbReference type="AlphaFoldDB" id="A0AAE0WNQ2"/>
<dbReference type="Gene3D" id="3.40.50.300">
    <property type="entry name" value="P-loop containing nucleotide triphosphate hydrolases"/>
    <property type="match status" value="1"/>
</dbReference>
<gene>
    <name evidence="4" type="ORF">LTR78_005073</name>
</gene>
<feature type="domain" description="Nephrocystin 3-like N-terminal" evidence="2">
    <location>
        <begin position="274"/>
        <end position="442"/>
    </location>
</feature>
<evidence type="ECO:0000256" key="1">
    <source>
        <dbReference type="ARBA" id="ARBA00022737"/>
    </source>
</evidence>
<dbReference type="Pfam" id="PF25053">
    <property type="entry name" value="DUF7791"/>
    <property type="match status" value="1"/>
</dbReference>
<dbReference type="InterPro" id="IPR056693">
    <property type="entry name" value="DUF7791"/>
</dbReference>
<dbReference type="PANTHER" id="PTHR10039">
    <property type="entry name" value="AMELOGENIN"/>
    <property type="match status" value="1"/>
</dbReference>
<protein>
    <recommendedName>
        <fullName evidence="6">NACHT domain-containing protein</fullName>
    </recommendedName>
</protein>
<organism evidence="4 5">
    <name type="scientific">Recurvomyces mirabilis</name>
    <dbReference type="NCBI Taxonomy" id="574656"/>
    <lineage>
        <taxon>Eukaryota</taxon>
        <taxon>Fungi</taxon>
        <taxon>Dikarya</taxon>
        <taxon>Ascomycota</taxon>
        <taxon>Pezizomycotina</taxon>
        <taxon>Dothideomycetes</taxon>
        <taxon>Dothideomycetidae</taxon>
        <taxon>Mycosphaerellales</taxon>
        <taxon>Teratosphaeriaceae</taxon>
        <taxon>Recurvomyces</taxon>
    </lineage>
</organism>
<dbReference type="InterPro" id="IPR056884">
    <property type="entry name" value="NPHP3-like_N"/>
</dbReference>